<dbReference type="Gene3D" id="3.10.129.10">
    <property type="entry name" value="Hotdog Thioesterase"/>
    <property type="match status" value="1"/>
</dbReference>
<dbReference type="InterPro" id="IPR039375">
    <property type="entry name" value="NodN-like"/>
</dbReference>
<dbReference type="CDD" id="cd03450">
    <property type="entry name" value="NodN"/>
    <property type="match status" value="1"/>
</dbReference>
<dbReference type="PANTHER" id="PTHR42993">
    <property type="entry name" value="MAOC-LIKE DEHYDRATASE DOMAIN-CONTAINING PROTEIN"/>
    <property type="match status" value="1"/>
</dbReference>
<protein>
    <submittedName>
        <fullName evidence="2">Putative enoyl-CoA hydratase 1</fullName>
        <ecNumber evidence="2">4.2.1.17</ecNumber>
    </submittedName>
</protein>
<keyword evidence="3" id="KW-1185">Reference proteome</keyword>
<proteinExistence type="predicted"/>
<sequence length="153" mass="16710">MTTVFKTPHELLDNVGTDLGATEWMTIDQERINLFADATGDHQWIHVDPEKAKDGPFGACIAHGYLTLSLVNLFLPELIDVQGIKMGVNVGLDRVRFPSPVAVGSRIRGRGEIVSAEELKGGIQSVVRVTVEIEGHDKPACIADTISRYFPAE</sequence>
<evidence type="ECO:0000313" key="2">
    <source>
        <dbReference type="EMBL" id="CAA0124590.1"/>
    </source>
</evidence>
<dbReference type="InterPro" id="IPR002539">
    <property type="entry name" value="MaoC-like_dom"/>
</dbReference>
<dbReference type="GO" id="GO:0004300">
    <property type="term" value="F:enoyl-CoA hydratase activity"/>
    <property type="evidence" value="ECO:0007669"/>
    <property type="project" value="UniProtKB-EC"/>
</dbReference>
<dbReference type="Proteomes" id="UP000441399">
    <property type="component" value="Unassembled WGS sequence"/>
</dbReference>
<organism evidence="2 3">
    <name type="scientific">BD1-7 clade bacterium</name>
    <dbReference type="NCBI Taxonomy" id="2029982"/>
    <lineage>
        <taxon>Bacteria</taxon>
        <taxon>Pseudomonadati</taxon>
        <taxon>Pseudomonadota</taxon>
        <taxon>Gammaproteobacteria</taxon>
        <taxon>Cellvibrionales</taxon>
        <taxon>Spongiibacteraceae</taxon>
        <taxon>BD1-7 clade</taxon>
    </lineage>
</organism>
<evidence type="ECO:0000313" key="3">
    <source>
        <dbReference type="Proteomes" id="UP000441399"/>
    </source>
</evidence>
<dbReference type="EMBL" id="CACSIO010000060">
    <property type="protein sequence ID" value="CAA0124590.1"/>
    <property type="molecule type" value="Genomic_DNA"/>
</dbReference>
<reference evidence="2 3" key="1">
    <citation type="submission" date="2019-11" db="EMBL/GenBank/DDBJ databases">
        <authorList>
            <person name="Holert J."/>
        </authorList>
    </citation>
    <scope>NUCLEOTIDE SEQUENCE [LARGE SCALE GENOMIC DNA]</scope>
    <source>
        <strain evidence="2">SB11_3</strain>
    </source>
</reference>
<dbReference type="PANTHER" id="PTHR42993:SF1">
    <property type="entry name" value="MAOC-LIKE DEHYDRATASE DOMAIN-CONTAINING PROTEIN"/>
    <property type="match status" value="1"/>
</dbReference>
<name>A0A5S9QZX6_9GAMM</name>
<dbReference type="SUPFAM" id="SSF54637">
    <property type="entry name" value="Thioesterase/thiol ester dehydrase-isomerase"/>
    <property type="match status" value="1"/>
</dbReference>
<dbReference type="AlphaFoldDB" id="A0A5S9QZX6"/>
<feature type="domain" description="MaoC-like" evidence="1">
    <location>
        <begin position="15"/>
        <end position="130"/>
    </location>
</feature>
<dbReference type="OrthoDB" id="9801735at2"/>
<gene>
    <name evidence="2" type="ORF">OPDIPICF_03166</name>
</gene>
<dbReference type="EC" id="4.2.1.17" evidence="2"/>
<evidence type="ECO:0000259" key="1">
    <source>
        <dbReference type="Pfam" id="PF01575"/>
    </source>
</evidence>
<dbReference type="Pfam" id="PF01575">
    <property type="entry name" value="MaoC_dehydratas"/>
    <property type="match status" value="1"/>
</dbReference>
<keyword evidence="2" id="KW-0456">Lyase</keyword>
<accession>A0A5S9QZX6</accession>
<dbReference type="InterPro" id="IPR029069">
    <property type="entry name" value="HotDog_dom_sf"/>
</dbReference>